<evidence type="ECO:0000313" key="2">
    <source>
        <dbReference type="Proteomes" id="UP000632498"/>
    </source>
</evidence>
<dbReference type="AlphaFoldDB" id="A0A917BVD8"/>
<reference evidence="1" key="1">
    <citation type="journal article" date="2014" name="Int. J. Syst. Evol. Microbiol.">
        <title>Complete genome sequence of Corynebacterium casei LMG S-19264T (=DSM 44701T), isolated from a smear-ripened cheese.</title>
        <authorList>
            <consortium name="US DOE Joint Genome Institute (JGI-PGF)"/>
            <person name="Walter F."/>
            <person name="Albersmeier A."/>
            <person name="Kalinowski J."/>
            <person name="Ruckert C."/>
        </authorList>
    </citation>
    <scope>NUCLEOTIDE SEQUENCE</scope>
    <source>
        <strain evidence="1">CGMCC 1.15254</strain>
    </source>
</reference>
<sequence length="301" mass="33657">MAPPVQKVFDAVGLAQYMDISLAADNDNVDVWSFRLRERRKQGTSFNQNSVINAPTFSKVSDDLVETIDDWLGALKKPLELSGEGKYRVNNIVTEILNNAERHSSQDRDGNWVVAGFMARRSGHIADVEIDTYACHIAFVSTGMTIAESISRAETNETLKRLNTYIQKHKNSFSEETLSTVFALQDGISRFTQSKSKGGVGFMDVIELVNDLGSTNHKCFSPSISIISGNTCILLKDNYNSMHQNKDGIRSQFFNPSNSLDFPPDYNYVFSTKQKIPGTVISLRFYLDSDYLSKTASDEND</sequence>
<proteinExistence type="predicted"/>
<keyword evidence="2" id="KW-1185">Reference proteome</keyword>
<protein>
    <submittedName>
        <fullName evidence="1">Uncharacterized protein</fullName>
    </submittedName>
</protein>
<reference evidence="1" key="2">
    <citation type="submission" date="2020-09" db="EMBL/GenBank/DDBJ databases">
        <authorList>
            <person name="Sun Q."/>
            <person name="Zhou Y."/>
        </authorList>
    </citation>
    <scope>NUCLEOTIDE SEQUENCE</scope>
    <source>
        <strain evidence="1">CGMCC 1.15254</strain>
    </source>
</reference>
<name>A0A917BVD8_9PROT</name>
<accession>A0A917BVD8</accession>
<comment type="caution">
    <text evidence="1">The sequence shown here is derived from an EMBL/GenBank/DDBJ whole genome shotgun (WGS) entry which is preliminary data.</text>
</comment>
<organism evidence="1 2">
    <name type="scientific">Terasakiella brassicae</name>
    <dbReference type="NCBI Taxonomy" id="1634917"/>
    <lineage>
        <taxon>Bacteria</taxon>
        <taxon>Pseudomonadati</taxon>
        <taxon>Pseudomonadota</taxon>
        <taxon>Alphaproteobacteria</taxon>
        <taxon>Rhodospirillales</taxon>
        <taxon>Terasakiellaceae</taxon>
        <taxon>Terasakiella</taxon>
    </lineage>
</organism>
<evidence type="ECO:0000313" key="1">
    <source>
        <dbReference type="EMBL" id="GGF57709.1"/>
    </source>
</evidence>
<dbReference type="EMBL" id="BMHV01000005">
    <property type="protein sequence ID" value="GGF57709.1"/>
    <property type="molecule type" value="Genomic_DNA"/>
</dbReference>
<gene>
    <name evidence="1" type="ORF">GCM10011332_08990</name>
</gene>
<dbReference type="Proteomes" id="UP000632498">
    <property type="component" value="Unassembled WGS sequence"/>
</dbReference>